<keyword evidence="1" id="KW-0175">Coiled coil</keyword>
<protein>
    <submittedName>
        <fullName evidence="3">Uncharacterized protein</fullName>
    </submittedName>
</protein>
<dbReference type="EMBL" id="JAUUTY010000004">
    <property type="protein sequence ID" value="KAK1644129.1"/>
    <property type="molecule type" value="Genomic_DNA"/>
</dbReference>
<evidence type="ECO:0000313" key="3">
    <source>
        <dbReference type="EMBL" id="KAK1644129.1"/>
    </source>
</evidence>
<accession>A0AAD8S205</accession>
<dbReference type="PANTHER" id="PTHR33075">
    <property type="entry name" value="OS02G0499800 PROTEIN"/>
    <property type="match status" value="1"/>
</dbReference>
<feature type="compositionally biased region" description="Pro residues" evidence="2">
    <location>
        <begin position="396"/>
        <end position="413"/>
    </location>
</feature>
<evidence type="ECO:0000313" key="4">
    <source>
        <dbReference type="Proteomes" id="UP001231189"/>
    </source>
</evidence>
<feature type="region of interest" description="Disordered" evidence="2">
    <location>
        <begin position="392"/>
        <end position="417"/>
    </location>
</feature>
<name>A0AAD8S205_LOLMU</name>
<proteinExistence type="predicted"/>
<gene>
    <name evidence="3" type="ORF">QYE76_061934</name>
</gene>
<dbReference type="Proteomes" id="UP001231189">
    <property type="component" value="Unassembled WGS sequence"/>
</dbReference>
<evidence type="ECO:0000256" key="2">
    <source>
        <dbReference type="SAM" id="MobiDB-lite"/>
    </source>
</evidence>
<dbReference type="AlphaFoldDB" id="A0AAD8S205"/>
<reference evidence="3" key="1">
    <citation type="submission" date="2023-07" db="EMBL/GenBank/DDBJ databases">
        <title>A chromosome-level genome assembly of Lolium multiflorum.</title>
        <authorList>
            <person name="Chen Y."/>
            <person name="Copetti D."/>
            <person name="Kolliker R."/>
            <person name="Studer B."/>
        </authorList>
    </citation>
    <scope>NUCLEOTIDE SEQUENCE</scope>
    <source>
        <strain evidence="3">02402/16</strain>
        <tissue evidence="3">Leaf</tissue>
    </source>
</reference>
<keyword evidence="4" id="KW-1185">Reference proteome</keyword>
<sequence length="725" mass="79747">MVHQQPRRDFNFVGHGNFSCSVRGVISSLEAFASQFTSLEADKIRLQEEARSSSSKLDGAIKKAAVARQEVDSLKEELNKLKERLKEEEARAAEKDELLRQSALALLEAASIPATALDKISSNSPANGASTILTAHQLTRELLDKGKGALARMHSMIFPKATQEKTLGQLIDAFASTPRRSLRDCLYLSRWEFCWMLDLTISSSLTLLLQVFPVPSFVDDSSGVLPESDRIQRMKDRIAQMEKDLRNTYALAAIINKKSQTAADVERYALTELHKATESLNSCTAVSPPLSAPVLPSPPLPGESQPLLIDETEAMATFPVNPLAFLPEGMTIDQGPPDRKNPRGNNKFVLVRAAIVDPKFVPKTLVIHQLGGARRSWTVPVIMLRSTDWNAHEAAVPPPPEDPPSNNPHPLYGPDPTAEDIYQHQLALWLQQNQQQHQGGGNNQGHQHFHAQPDVMQVQEDLQEAPPLFNFQAMLAEQSVPYEAGLPPPANNVNFLRFDSGSFEDLSAEIWAKTCLAKSAMSSVLAPSVSLDNTNHISFKIQMDQAMLYELLGEFFLLQAGRKQTTKESPANCSAATTMMIDYPMEDYGSSEDCTAVSFPLENKGKEILLTEPECTSQVRRSSRCNKYDGFNHKNLSEARAAKSKVKQRKVPAVHQKIQKPKKLPKNVTLQTVSSVTDATPIPVLQAIGTNLCGVPPEELEEGKLLAPISDDQNTALVTSNADTA</sequence>
<organism evidence="3 4">
    <name type="scientific">Lolium multiflorum</name>
    <name type="common">Italian ryegrass</name>
    <name type="synonym">Lolium perenne subsp. multiflorum</name>
    <dbReference type="NCBI Taxonomy" id="4521"/>
    <lineage>
        <taxon>Eukaryota</taxon>
        <taxon>Viridiplantae</taxon>
        <taxon>Streptophyta</taxon>
        <taxon>Embryophyta</taxon>
        <taxon>Tracheophyta</taxon>
        <taxon>Spermatophyta</taxon>
        <taxon>Magnoliopsida</taxon>
        <taxon>Liliopsida</taxon>
        <taxon>Poales</taxon>
        <taxon>Poaceae</taxon>
        <taxon>BOP clade</taxon>
        <taxon>Pooideae</taxon>
        <taxon>Poodae</taxon>
        <taxon>Poeae</taxon>
        <taxon>Poeae Chloroplast Group 2 (Poeae type)</taxon>
        <taxon>Loliodinae</taxon>
        <taxon>Loliinae</taxon>
        <taxon>Lolium</taxon>
    </lineage>
</organism>
<evidence type="ECO:0000256" key="1">
    <source>
        <dbReference type="SAM" id="Coils"/>
    </source>
</evidence>
<feature type="coiled-coil region" evidence="1">
    <location>
        <begin position="29"/>
        <end position="98"/>
    </location>
</feature>
<comment type="caution">
    <text evidence="3">The sequence shown here is derived from an EMBL/GenBank/DDBJ whole genome shotgun (WGS) entry which is preliminary data.</text>
</comment>